<dbReference type="Proteomes" id="UP001317742">
    <property type="component" value="Chromosome"/>
</dbReference>
<sequence length="177" mass="20257">MSEQHTGYGLIPYTEDIADEFLAMLFVQMQQDGTASQVFLEREITDAEKWIEFVKSPGCHLFIPFFDGVPVGVCWLDRFQEKWVQYHFCLFKNTWGHGKSVELGKWVLTKLLTMEDEHGYLLDMLVGILPTRHRLALRYVRKCGGQVGGLLPLGVFNGNTGQSEEATLITLTREDLR</sequence>
<evidence type="ECO:0000313" key="1">
    <source>
        <dbReference type="EMBL" id="BDQ36298.1"/>
    </source>
</evidence>
<dbReference type="InterPro" id="IPR016181">
    <property type="entry name" value="Acyl_CoA_acyltransferase"/>
</dbReference>
<protein>
    <recommendedName>
        <fullName evidence="3">GNAT family N-acetyltransferase</fullName>
    </recommendedName>
</protein>
<dbReference type="RefSeq" id="WP_281762213.1">
    <property type="nucleotide sequence ID" value="NZ_AP026709.1"/>
</dbReference>
<dbReference type="SUPFAM" id="SSF55729">
    <property type="entry name" value="Acyl-CoA N-acyltransferases (Nat)"/>
    <property type="match status" value="1"/>
</dbReference>
<keyword evidence="2" id="KW-1185">Reference proteome</keyword>
<dbReference type="EMBL" id="AP026709">
    <property type="protein sequence ID" value="BDQ36298.1"/>
    <property type="molecule type" value="Genomic_DNA"/>
</dbReference>
<evidence type="ECO:0000313" key="2">
    <source>
        <dbReference type="Proteomes" id="UP001317742"/>
    </source>
</evidence>
<name>A0ABM8AXR5_9BACT</name>
<evidence type="ECO:0008006" key="3">
    <source>
        <dbReference type="Google" id="ProtNLM"/>
    </source>
</evidence>
<reference evidence="1 2" key="1">
    <citation type="submission" date="2022-08" db="EMBL/GenBank/DDBJ databases">
        <title>Genome Sequence of the sulphate-reducing bacterium, Pseudodesulfovibrio sp. SYK.</title>
        <authorList>
            <person name="Kondo R."/>
            <person name="Kataoka T."/>
        </authorList>
    </citation>
    <scope>NUCLEOTIDE SEQUENCE [LARGE SCALE GENOMIC DNA]</scope>
    <source>
        <strain evidence="1 2">SYK</strain>
    </source>
</reference>
<accession>A0ABM8AXR5</accession>
<organism evidence="1 2">
    <name type="scientific">Pseudodesulfovibrio nedwellii</name>
    <dbReference type="NCBI Taxonomy" id="2973072"/>
    <lineage>
        <taxon>Bacteria</taxon>
        <taxon>Pseudomonadati</taxon>
        <taxon>Thermodesulfobacteriota</taxon>
        <taxon>Desulfovibrionia</taxon>
        <taxon>Desulfovibrionales</taxon>
        <taxon>Desulfovibrionaceae</taxon>
    </lineage>
</organism>
<proteinExistence type="predicted"/>
<gene>
    <name evidence="1" type="ORF">SYK_06580</name>
</gene>